<proteinExistence type="predicted"/>
<protein>
    <submittedName>
        <fullName evidence="1">Uncharacterized protein</fullName>
    </submittedName>
</protein>
<organism evidence="1">
    <name type="scientific">Thermosphaera aggregans</name>
    <dbReference type="NCBI Taxonomy" id="54254"/>
    <lineage>
        <taxon>Archaea</taxon>
        <taxon>Thermoproteota</taxon>
        <taxon>Thermoprotei</taxon>
        <taxon>Desulfurococcales</taxon>
        <taxon>Desulfurococcaceae</taxon>
        <taxon>Thermosphaera</taxon>
    </lineage>
</organism>
<comment type="caution">
    <text evidence="1">The sequence shown here is derived from an EMBL/GenBank/DDBJ whole genome shotgun (WGS) entry which is preliminary data.</text>
</comment>
<dbReference type="AlphaFoldDB" id="A0A7C2BK46"/>
<dbReference type="EMBL" id="DSJT01000004">
    <property type="protein sequence ID" value="HEF86917.1"/>
    <property type="molecule type" value="Genomic_DNA"/>
</dbReference>
<dbReference type="Gene3D" id="2.130.10.10">
    <property type="entry name" value="YVTN repeat-like/Quinoprotein amine dehydrogenase"/>
    <property type="match status" value="1"/>
</dbReference>
<name>A0A7C2BK46_9CREN</name>
<accession>A0A7C2BK46</accession>
<gene>
    <name evidence="1" type="ORF">ENP55_01145</name>
</gene>
<sequence length="206" mass="22645">MREAFKIILILTLITASILPLTAGTQVGNQSSNVVESLGLEIPIDDALFASYTIEPNLVYYNGRYYTSILNVTQGAFIEGNITFFIIDPSTGQVEKNVLTDNLGIDNFLVLAGDSIGLAYTRFSNTTYYRDLSLFLLDPATGSVQADVPVAFTSRTYDEHPVVAYNPMSNLLGIAHFMSNSTYRSFALSIVDLSTQTVVKTYLIPR</sequence>
<reference evidence="1" key="1">
    <citation type="journal article" date="2020" name="mSystems">
        <title>Genome- and Community-Level Interaction Insights into Carbon Utilization and Element Cycling Functions of Hydrothermarchaeota in Hydrothermal Sediment.</title>
        <authorList>
            <person name="Zhou Z."/>
            <person name="Liu Y."/>
            <person name="Xu W."/>
            <person name="Pan J."/>
            <person name="Luo Z.H."/>
            <person name="Li M."/>
        </authorList>
    </citation>
    <scope>NUCLEOTIDE SEQUENCE [LARGE SCALE GENOMIC DNA]</scope>
    <source>
        <strain evidence="1">SpSt-23</strain>
    </source>
</reference>
<dbReference type="InterPro" id="IPR015943">
    <property type="entry name" value="WD40/YVTN_repeat-like_dom_sf"/>
</dbReference>
<evidence type="ECO:0000313" key="1">
    <source>
        <dbReference type="EMBL" id="HEF86917.1"/>
    </source>
</evidence>